<evidence type="ECO:0000313" key="1">
    <source>
        <dbReference type="EMBL" id="JAH57951.1"/>
    </source>
</evidence>
<proteinExistence type="predicted"/>
<name>A0A0E9TWM4_ANGAN</name>
<dbReference type="EMBL" id="GBXM01050626">
    <property type="protein sequence ID" value="JAH57951.1"/>
    <property type="molecule type" value="Transcribed_RNA"/>
</dbReference>
<sequence>MLISLSRPTTVNTTTRCKACSLFQSLSHLLFCRLVCLANCFFSSHLLLENLCLGLYNMVSDI</sequence>
<accession>A0A0E9TWM4</accession>
<dbReference type="AlphaFoldDB" id="A0A0E9TWM4"/>
<reference evidence="1" key="1">
    <citation type="submission" date="2014-11" db="EMBL/GenBank/DDBJ databases">
        <authorList>
            <person name="Amaro Gonzalez C."/>
        </authorList>
    </citation>
    <scope>NUCLEOTIDE SEQUENCE</scope>
</reference>
<organism evidence="1">
    <name type="scientific">Anguilla anguilla</name>
    <name type="common">European freshwater eel</name>
    <name type="synonym">Muraena anguilla</name>
    <dbReference type="NCBI Taxonomy" id="7936"/>
    <lineage>
        <taxon>Eukaryota</taxon>
        <taxon>Metazoa</taxon>
        <taxon>Chordata</taxon>
        <taxon>Craniata</taxon>
        <taxon>Vertebrata</taxon>
        <taxon>Euteleostomi</taxon>
        <taxon>Actinopterygii</taxon>
        <taxon>Neopterygii</taxon>
        <taxon>Teleostei</taxon>
        <taxon>Anguilliformes</taxon>
        <taxon>Anguillidae</taxon>
        <taxon>Anguilla</taxon>
    </lineage>
</organism>
<reference evidence="1" key="2">
    <citation type="journal article" date="2015" name="Fish Shellfish Immunol.">
        <title>Early steps in the European eel (Anguilla anguilla)-Vibrio vulnificus interaction in the gills: Role of the RtxA13 toxin.</title>
        <authorList>
            <person name="Callol A."/>
            <person name="Pajuelo D."/>
            <person name="Ebbesson L."/>
            <person name="Teles M."/>
            <person name="MacKenzie S."/>
            <person name="Amaro C."/>
        </authorList>
    </citation>
    <scope>NUCLEOTIDE SEQUENCE</scope>
</reference>
<protein>
    <submittedName>
        <fullName evidence="1">Uncharacterized protein</fullName>
    </submittedName>
</protein>